<evidence type="ECO:0000313" key="3">
    <source>
        <dbReference type="EMBL" id="RZF56680.1"/>
    </source>
</evidence>
<dbReference type="InterPro" id="IPR037523">
    <property type="entry name" value="VOC_core"/>
</dbReference>
<feature type="domain" description="VOC" evidence="2">
    <location>
        <begin position="23"/>
        <end position="161"/>
    </location>
</feature>
<name>A0A4Q6XJA4_9GAMM</name>
<dbReference type="InterPro" id="IPR029068">
    <property type="entry name" value="Glyas_Bleomycin-R_OHBP_Dase"/>
</dbReference>
<keyword evidence="1" id="KW-0479">Metal-binding</keyword>
<dbReference type="Pfam" id="PF13669">
    <property type="entry name" value="Glyoxalase_4"/>
    <property type="match status" value="1"/>
</dbReference>
<evidence type="ECO:0000259" key="2">
    <source>
        <dbReference type="PROSITE" id="PS51819"/>
    </source>
</evidence>
<organism evidence="3 4">
    <name type="scientific">Acinetobacter halotolerans</name>
    <dbReference type="NCBI Taxonomy" id="1752076"/>
    <lineage>
        <taxon>Bacteria</taxon>
        <taxon>Pseudomonadati</taxon>
        <taxon>Pseudomonadota</taxon>
        <taxon>Gammaproteobacteria</taxon>
        <taxon>Moraxellales</taxon>
        <taxon>Moraxellaceae</taxon>
        <taxon>Acinetobacter</taxon>
    </lineage>
</organism>
<accession>A0A4Q6XJA4</accession>
<gene>
    <name evidence="3" type="ORF">EXE30_00015</name>
</gene>
<evidence type="ECO:0000256" key="1">
    <source>
        <dbReference type="ARBA" id="ARBA00022723"/>
    </source>
</evidence>
<dbReference type="PANTHER" id="PTHR43048:SF5">
    <property type="entry name" value="BLR5325 PROTEIN"/>
    <property type="match status" value="1"/>
</dbReference>
<dbReference type="Gene3D" id="3.10.180.10">
    <property type="entry name" value="2,3-Dihydroxybiphenyl 1,2-Dioxygenase, domain 1"/>
    <property type="match status" value="1"/>
</dbReference>
<protein>
    <submittedName>
        <fullName evidence="3">VOC family protein</fullName>
    </submittedName>
</protein>
<dbReference type="AlphaFoldDB" id="A0A4Q6XJA4"/>
<dbReference type="PROSITE" id="PS51819">
    <property type="entry name" value="VOC"/>
    <property type="match status" value="1"/>
</dbReference>
<dbReference type="GO" id="GO:0004493">
    <property type="term" value="F:methylmalonyl-CoA epimerase activity"/>
    <property type="evidence" value="ECO:0007669"/>
    <property type="project" value="TreeGrafter"/>
</dbReference>
<dbReference type="InterPro" id="IPR051785">
    <property type="entry name" value="MMCE/EMCE_epimerase"/>
</dbReference>
<dbReference type="CDD" id="cd08353">
    <property type="entry name" value="VOC_like"/>
    <property type="match status" value="1"/>
</dbReference>
<dbReference type="EMBL" id="SGIM01000001">
    <property type="protein sequence ID" value="RZF56680.1"/>
    <property type="molecule type" value="Genomic_DNA"/>
</dbReference>
<dbReference type="GO" id="GO:0046491">
    <property type="term" value="P:L-methylmalonyl-CoA metabolic process"/>
    <property type="evidence" value="ECO:0007669"/>
    <property type="project" value="TreeGrafter"/>
</dbReference>
<reference evidence="3 4" key="1">
    <citation type="submission" date="2019-02" db="EMBL/GenBank/DDBJ databases">
        <title>The draft genome of Acinetobacter halotolerans strain JCM 31009.</title>
        <authorList>
            <person name="Qin J."/>
            <person name="Feng Y."/>
            <person name="Nemec A."/>
            <person name="Zong Z."/>
        </authorList>
    </citation>
    <scope>NUCLEOTIDE SEQUENCE [LARGE SCALE GENOMIC DNA]</scope>
    <source>
        <strain evidence="3 4">JCM 31009</strain>
    </source>
</reference>
<dbReference type="Proteomes" id="UP000292110">
    <property type="component" value="Unassembled WGS sequence"/>
</dbReference>
<keyword evidence="4" id="KW-1185">Reference proteome</keyword>
<sequence>MVQTVRFAQTLDGRQGYIMTVKRMDNVGIVVEDIDAAIEFFTELGLTLEGRMLIEGEWAGRVTGVRGQCVEIAMMCTPDGHSRLELSRFDTPAIESDHRTAPVNSLGYLRVMFTVEDIDDTLARLSKLGATVVDEVVDYEDIYRLCYIRGPEQILIGLAQQLGQHTSRENPLERKR</sequence>
<evidence type="ECO:0000313" key="4">
    <source>
        <dbReference type="Proteomes" id="UP000292110"/>
    </source>
</evidence>
<proteinExistence type="predicted"/>
<comment type="caution">
    <text evidence="3">The sequence shown here is derived from an EMBL/GenBank/DDBJ whole genome shotgun (WGS) entry which is preliminary data.</text>
</comment>
<dbReference type="GO" id="GO:0046872">
    <property type="term" value="F:metal ion binding"/>
    <property type="evidence" value="ECO:0007669"/>
    <property type="project" value="UniProtKB-KW"/>
</dbReference>
<dbReference type="SUPFAM" id="SSF54593">
    <property type="entry name" value="Glyoxalase/Bleomycin resistance protein/Dihydroxybiphenyl dioxygenase"/>
    <property type="match status" value="1"/>
</dbReference>
<dbReference type="PANTHER" id="PTHR43048">
    <property type="entry name" value="METHYLMALONYL-COA EPIMERASE"/>
    <property type="match status" value="1"/>
</dbReference>